<evidence type="ECO:0000313" key="2">
    <source>
        <dbReference type="Proteomes" id="UP001428817"/>
    </source>
</evidence>
<keyword evidence="2" id="KW-1185">Reference proteome</keyword>
<accession>A0ABP9QHH7</accession>
<protein>
    <recommendedName>
        <fullName evidence="3">Small CPxCG-related zinc finger protein</fullName>
    </recommendedName>
</protein>
<proteinExistence type="predicted"/>
<name>A0ABP9QHH7_9PSEU</name>
<evidence type="ECO:0000313" key="1">
    <source>
        <dbReference type="EMBL" id="GAA5161926.1"/>
    </source>
</evidence>
<dbReference type="EMBL" id="BAABJP010000024">
    <property type="protein sequence ID" value="GAA5161926.1"/>
    <property type="molecule type" value="Genomic_DNA"/>
</dbReference>
<organism evidence="1 2">
    <name type="scientific">Pseudonocardia eucalypti</name>
    <dbReference type="NCBI Taxonomy" id="648755"/>
    <lineage>
        <taxon>Bacteria</taxon>
        <taxon>Bacillati</taxon>
        <taxon>Actinomycetota</taxon>
        <taxon>Actinomycetes</taxon>
        <taxon>Pseudonocardiales</taxon>
        <taxon>Pseudonocardiaceae</taxon>
        <taxon>Pseudonocardia</taxon>
    </lineage>
</organism>
<comment type="caution">
    <text evidence="1">The sequence shown here is derived from an EMBL/GenBank/DDBJ whole genome shotgun (WGS) entry which is preliminary data.</text>
</comment>
<gene>
    <name evidence="1" type="ORF">GCM10023321_46860</name>
</gene>
<dbReference type="Proteomes" id="UP001428817">
    <property type="component" value="Unassembled WGS sequence"/>
</dbReference>
<reference evidence="2" key="1">
    <citation type="journal article" date="2019" name="Int. J. Syst. Evol. Microbiol.">
        <title>The Global Catalogue of Microorganisms (GCM) 10K type strain sequencing project: providing services to taxonomists for standard genome sequencing and annotation.</title>
        <authorList>
            <consortium name="The Broad Institute Genomics Platform"/>
            <consortium name="The Broad Institute Genome Sequencing Center for Infectious Disease"/>
            <person name="Wu L."/>
            <person name="Ma J."/>
        </authorList>
    </citation>
    <scope>NUCLEOTIDE SEQUENCE [LARGE SCALE GENOMIC DNA]</scope>
    <source>
        <strain evidence="2">JCM 18303</strain>
    </source>
</reference>
<sequence>MDPDSAEYARWETYEDETAVCPGCLTPSDRQDGESALLTEGANDAILRDLDPDTEN</sequence>
<evidence type="ECO:0008006" key="3">
    <source>
        <dbReference type="Google" id="ProtNLM"/>
    </source>
</evidence>